<proteinExistence type="predicted"/>
<name>A0A165DXJ3_9APHY</name>
<reference evidence="1 2" key="1">
    <citation type="journal article" date="2016" name="Mol. Biol. Evol.">
        <title>Comparative Genomics of Early-Diverging Mushroom-Forming Fungi Provides Insights into the Origins of Lignocellulose Decay Capabilities.</title>
        <authorList>
            <person name="Nagy L.G."/>
            <person name="Riley R."/>
            <person name="Tritt A."/>
            <person name="Adam C."/>
            <person name="Daum C."/>
            <person name="Floudas D."/>
            <person name="Sun H."/>
            <person name="Yadav J.S."/>
            <person name="Pangilinan J."/>
            <person name="Larsson K.H."/>
            <person name="Matsuura K."/>
            <person name="Barry K."/>
            <person name="Labutti K."/>
            <person name="Kuo R."/>
            <person name="Ohm R.A."/>
            <person name="Bhattacharya S.S."/>
            <person name="Shirouzu T."/>
            <person name="Yoshinaga Y."/>
            <person name="Martin F.M."/>
            <person name="Grigoriev I.V."/>
            <person name="Hibbett D.S."/>
        </authorList>
    </citation>
    <scope>NUCLEOTIDE SEQUENCE [LARGE SCALE GENOMIC DNA]</scope>
    <source>
        <strain evidence="1 2">93-53</strain>
    </source>
</reference>
<gene>
    <name evidence="1" type="ORF">LAESUDRAFT_726404</name>
</gene>
<accession>A0A165DXJ3</accession>
<keyword evidence="2" id="KW-1185">Reference proteome</keyword>
<dbReference type="AlphaFoldDB" id="A0A165DXJ3"/>
<dbReference type="GeneID" id="63826057"/>
<dbReference type="Proteomes" id="UP000076871">
    <property type="component" value="Unassembled WGS sequence"/>
</dbReference>
<organism evidence="1 2">
    <name type="scientific">Laetiporus sulphureus 93-53</name>
    <dbReference type="NCBI Taxonomy" id="1314785"/>
    <lineage>
        <taxon>Eukaryota</taxon>
        <taxon>Fungi</taxon>
        <taxon>Dikarya</taxon>
        <taxon>Basidiomycota</taxon>
        <taxon>Agaricomycotina</taxon>
        <taxon>Agaricomycetes</taxon>
        <taxon>Polyporales</taxon>
        <taxon>Laetiporus</taxon>
    </lineage>
</organism>
<evidence type="ECO:0000313" key="2">
    <source>
        <dbReference type="Proteomes" id="UP000076871"/>
    </source>
</evidence>
<evidence type="ECO:0000313" key="1">
    <source>
        <dbReference type="EMBL" id="KZT05828.1"/>
    </source>
</evidence>
<dbReference type="EMBL" id="KV427627">
    <property type="protein sequence ID" value="KZT05828.1"/>
    <property type="molecule type" value="Genomic_DNA"/>
</dbReference>
<sequence>MQCLYVTAVFDMSKTRSCMSAAEARQRPAKARSVYIAGILLQGLPLAHAHAAHDHFDQGPENFLKCVKASLSRSVSARWTSDEKLLYEELLGHLCNVGYHFTNSICSATRSGPLETVRSAAAH</sequence>
<protein>
    <submittedName>
        <fullName evidence="1">Uncharacterized protein</fullName>
    </submittedName>
</protein>
<dbReference type="RefSeq" id="XP_040763568.1">
    <property type="nucleotide sequence ID" value="XM_040909028.1"/>
</dbReference>
<dbReference type="InParanoid" id="A0A165DXJ3"/>